<protein>
    <submittedName>
        <fullName evidence="2">Uncharacterized protein</fullName>
    </submittedName>
</protein>
<keyword evidence="1" id="KW-1133">Transmembrane helix</keyword>
<gene>
    <name evidence="2" type="ORF">RSPPHO_03028</name>
</gene>
<name>H6SQD5_PARPM</name>
<dbReference type="KEGG" id="rpm:RSPPHO_03028"/>
<keyword evidence="1" id="KW-0812">Transmembrane</keyword>
<keyword evidence="1" id="KW-0472">Membrane</keyword>
<dbReference type="STRING" id="1150469.RSPPHO_03028"/>
<feature type="transmembrane region" description="Helical" evidence="1">
    <location>
        <begin position="23"/>
        <end position="44"/>
    </location>
</feature>
<dbReference type="EMBL" id="HE663493">
    <property type="protein sequence ID" value="CCG09654.1"/>
    <property type="molecule type" value="Genomic_DNA"/>
</dbReference>
<sequence>MGTLASIGVTVGGIVWGGSGEGLWMILAVVLVLGPLVAHGLWLWGRRQPAREVREPEPVGDEEAPALLGRGERPFAFASLQEARRAQCRLPAGTGVLYCDGFHFLTEGRVRDRDRARTYIRRVYALRPGDEGRPLLLVGGQAGLEASPTRLAWRSHTPDPASVATARSRAVASLGV</sequence>
<evidence type="ECO:0000313" key="2">
    <source>
        <dbReference type="EMBL" id="CCG09654.1"/>
    </source>
</evidence>
<evidence type="ECO:0000313" key="3">
    <source>
        <dbReference type="Proteomes" id="UP000033220"/>
    </source>
</evidence>
<proteinExistence type="predicted"/>
<dbReference type="PATRIC" id="fig|1150469.3.peg.3413"/>
<organism evidence="2 3">
    <name type="scientific">Pararhodospirillum photometricum DSM 122</name>
    <dbReference type="NCBI Taxonomy" id="1150469"/>
    <lineage>
        <taxon>Bacteria</taxon>
        <taxon>Pseudomonadati</taxon>
        <taxon>Pseudomonadota</taxon>
        <taxon>Alphaproteobacteria</taxon>
        <taxon>Rhodospirillales</taxon>
        <taxon>Rhodospirillaceae</taxon>
        <taxon>Pararhodospirillum</taxon>
    </lineage>
</organism>
<accession>H6SQD5</accession>
<keyword evidence="3" id="KW-1185">Reference proteome</keyword>
<dbReference type="AlphaFoldDB" id="H6SQD5"/>
<dbReference type="Proteomes" id="UP000033220">
    <property type="component" value="Chromosome DSM 122"/>
</dbReference>
<dbReference type="HOGENOM" id="CLU_1524009_0_0_5"/>
<reference evidence="2 3" key="1">
    <citation type="submission" date="2012-02" db="EMBL/GenBank/DDBJ databases">
        <title>Shotgun genome sequence of Phaeospirillum photometricum DSM 122.</title>
        <authorList>
            <person name="Duquesne K."/>
            <person name="Sturgis J."/>
        </authorList>
    </citation>
    <scope>NUCLEOTIDE SEQUENCE [LARGE SCALE GENOMIC DNA]</scope>
    <source>
        <strain evidence="3">DSM122</strain>
    </source>
</reference>
<evidence type="ECO:0000256" key="1">
    <source>
        <dbReference type="SAM" id="Phobius"/>
    </source>
</evidence>